<reference evidence="1 2" key="1">
    <citation type="journal article" date="2006" name="Science">
        <title>The genome of black cottonwood, Populus trichocarpa (Torr. &amp; Gray).</title>
        <authorList>
            <person name="Tuskan G.A."/>
            <person name="Difazio S."/>
            <person name="Jansson S."/>
            <person name="Bohlmann J."/>
            <person name="Grigoriev I."/>
            <person name="Hellsten U."/>
            <person name="Putnam N."/>
            <person name="Ralph S."/>
            <person name="Rombauts S."/>
            <person name="Salamov A."/>
            <person name="Schein J."/>
            <person name="Sterck L."/>
            <person name="Aerts A."/>
            <person name="Bhalerao R.R."/>
            <person name="Bhalerao R.P."/>
            <person name="Blaudez D."/>
            <person name="Boerjan W."/>
            <person name="Brun A."/>
            <person name="Brunner A."/>
            <person name="Busov V."/>
            <person name="Campbell M."/>
            <person name="Carlson J."/>
            <person name="Chalot M."/>
            <person name="Chapman J."/>
            <person name="Chen G.L."/>
            <person name="Cooper D."/>
            <person name="Coutinho P.M."/>
            <person name="Couturier J."/>
            <person name="Covert S."/>
            <person name="Cronk Q."/>
            <person name="Cunningham R."/>
            <person name="Davis J."/>
            <person name="Degroeve S."/>
            <person name="Dejardin A."/>
            <person name="Depamphilis C."/>
            <person name="Detter J."/>
            <person name="Dirks B."/>
            <person name="Dubchak I."/>
            <person name="Duplessis S."/>
            <person name="Ehlting J."/>
            <person name="Ellis B."/>
            <person name="Gendler K."/>
            <person name="Goodstein D."/>
            <person name="Gribskov M."/>
            <person name="Grimwood J."/>
            <person name="Groover A."/>
            <person name="Gunter L."/>
            <person name="Hamberger B."/>
            <person name="Heinze B."/>
            <person name="Helariutta Y."/>
            <person name="Henrissat B."/>
            <person name="Holligan D."/>
            <person name="Holt R."/>
            <person name="Huang W."/>
            <person name="Islam-Faridi N."/>
            <person name="Jones S."/>
            <person name="Jones-Rhoades M."/>
            <person name="Jorgensen R."/>
            <person name="Joshi C."/>
            <person name="Kangasjarvi J."/>
            <person name="Karlsson J."/>
            <person name="Kelleher C."/>
            <person name="Kirkpatrick R."/>
            <person name="Kirst M."/>
            <person name="Kohler A."/>
            <person name="Kalluri U."/>
            <person name="Larimer F."/>
            <person name="Leebens-Mack J."/>
            <person name="Leple J.C."/>
            <person name="Locascio P."/>
            <person name="Lou Y."/>
            <person name="Lucas S."/>
            <person name="Martin F."/>
            <person name="Montanini B."/>
            <person name="Napoli C."/>
            <person name="Nelson D.R."/>
            <person name="Nelson C."/>
            <person name="Nieminen K."/>
            <person name="Nilsson O."/>
            <person name="Pereda V."/>
            <person name="Peter G."/>
            <person name="Philippe R."/>
            <person name="Pilate G."/>
            <person name="Poliakov A."/>
            <person name="Razumovskaya J."/>
            <person name="Richardson P."/>
            <person name="Rinaldi C."/>
            <person name="Ritland K."/>
            <person name="Rouze P."/>
            <person name="Ryaboy D."/>
            <person name="Schmutz J."/>
            <person name="Schrader J."/>
            <person name="Segerman B."/>
            <person name="Shin H."/>
            <person name="Siddiqui A."/>
            <person name="Sterky F."/>
            <person name="Terry A."/>
            <person name="Tsai C.J."/>
            <person name="Uberbacher E."/>
            <person name="Unneberg P."/>
            <person name="Vahala J."/>
            <person name="Wall K."/>
            <person name="Wessler S."/>
            <person name="Yang G."/>
            <person name="Yin T."/>
            <person name="Douglas C."/>
            <person name="Marra M."/>
            <person name="Sandberg G."/>
            <person name="Van de Peer Y."/>
            <person name="Rokhsar D."/>
        </authorList>
    </citation>
    <scope>NUCLEOTIDE SEQUENCE [LARGE SCALE GENOMIC DNA]</scope>
    <source>
        <strain evidence="2">cv. Nisqually</strain>
    </source>
</reference>
<dbReference type="Proteomes" id="UP000006729">
    <property type="component" value="Chromosome 16"/>
</dbReference>
<gene>
    <name evidence="1" type="ORF">POPTR_016G004851v4</name>
</gene>
<protein>
    <submittedName>
        <fullName evidence="1">Uncharacterized protein</fullName>
    </submittedName>
</protein>
<organism evidence="1 2">
    <name type="scientific">Populus trichocarpa</name>
    <name type="common">Western balsam poplar</name>
    <name type="synonym">Populus balsamifera subsp. trichocarpa</name>
    <dbReference type="NCBI Taxonomy" id="3694"/>
    <lineage>
        <taxon>Eukaryota</taxon>
        <taxon>Viridiplantae</taxon>
        <taxon>Streptophyta</taxon>
        <taxon>Embryophyta</taxon>
        <taxon>Tracheophyta</taxon>
        <taxon>Spermatophyta</taxon>
        <taxon>Magnoliopsida</taxon>
        <taxon>eudicotyledons</taxon>
        <taxon>Gunneridae</taxon>
        <taxon>Pentapetalae</taxon>
        <taxon>rosids</taxon>
        <taxon>fabids</taxon>
        <taxon>Malpighiales</taxon>
        <taxon>Salicaceae</taxon>
        <taxon>Saliceae</taxon>
        <taxon>Populus</taxon>
    </lineage>
</organism>
<evidence type="ECO:0000313" key="2">
    <source>
        <dbReference type="Proteomes" id="UP000006729"/>
    </source>
</evidence>
<comment type="caution">
    <text evidence="1">The sequence shown here is derived from an EMBL/GenBank/DDBJ whole genome shotgun (WGS) entry which is preliminary data.</text>
</comment>
<keyword evidence="2" id="KW-1185">Reference proteome</keyword>
<dbReference type="EMBL" id="CM009305">
    <property type="protein sequence ID" value="KAI9379914.1"/>
    <property type="molecule type" value="Genomic_DNA"/>
</dbReference>
<proteinExistence type="predicted"/>
<accession>A0ACC0RRT3</accession>
<sequence>MLAWSFVDGWIGLCFLPHLIHALSLGILLNTIPNPSISPMAILGMCSFLGEAIDDECKGRPMRIYRVMISCRSMYI</sequence>
<evidence type="ECO:0000313" key="1">
    <source>
        <dbReference type="EMBL" id="KAI9379914.1"/>
    </source>
</evidence>
<name>A0ACC0RRT3_POPTR</name>